<protein>
    <submittedName>
        <fullName evidence="2">Uncharacterized protein</fullName>
    </submittedName>
</protein>
<keyword evidence="1" id="KW-0472">Membrane</keyword>
<keyword evidence="1" id="KW-0812">Transmembrane</keyword>
<feature type="transmembrane region" description="Helical" evidence="1">
    <location>
        <begin position="288"/>
        <end position="308"/>
    </location>
</feature>
<name>A0AA48HDV8_9BACT</name>
<organism evidence="2 3">
    <name type="scientific">Mesoterricola sediminis</name>
    <dbReference type="NCBI Taxonomy" id="2927980"/>
    <lineage>
        <taxon>Bacteria</taxon>
        <taxon>Pseudomonadati</taxon>
        <taxon>Acidobacteriota</taxon>
        <taxon>Holophagae</taxon>
        <taxon>Holophagales</taxon>
        <taxon>Holophagaceae</taxon>
        <taxon>Mesoterricola</taxon>
    </lineage>
</organism>
<proteinExistence type="predicted"/>
<dbReference type="KEGG" id="msea:METESE_14160"/>
<reference evidence="2" key="1">
    <citation type="journal article" date="2023" name="Int. J. Syst. Evol. Microbiol.">
        <title>Mesoterricola silvestris gen. nov., sp. nov., Mesoterricola sediminis sp. nov., Geothrix oryzae sp. nov., Geothrix edaphica sp. nov., Geothrix rubra sp. nov., and Geothrix limicola sp. nov., six novel members of Acidobacteriota isolated from soils.</title>
        <authorList>
            <person name="Itoh H."/>
            <person name="Sugisawa Y."/>
            <person name="Mise K."/>
            <person name="Xu Z."/>
            <person name="Kuniyasu M."/>
            <person name="Ushijima N."/>
            <person name="Kawano K."/>
            <person name="Kobayashi E."/>
            <person name="Shiratori Y."/>
            <person name="Masuda Y."/>
            <person name="Senoo K."/>
        </authorList>
    </citation>
    <scope>NUCLEOTIDE SEQUENCE</scope>
    <source>
        <strain evidence="2">W786</strain>
    </source>
</reference>
<feature type="transmembrane region" description="Helical" evidence="1">
    <location>
        <begin position="126"/>
        <end position="155"/>
    </location>
</feature>
<keyword evidence="3" id="KW-1185">Reference proteome</keyword>
<gene>
    <name evidence="2" type="ORF">METESE_14160</name>
</gene>
<accession>A0AA48HDV8</accession>
<keyword evidence="1" id="KW-1133">Transmembrane helix</keyword>
<dbReference type="Proteomes" id="UP001228113">
    <property type="component" value="Chromosome"/>
</dbReference>
<evidence type="ECO:0000313" key="3">
    <source>
        <dbReference type="Proteomes" id="UP001228113"/>
    </source>
</evidence>
<evidence type="ECO:0000313" key="2">
    <source>
        <dbReference type="EMBL" id="BDU76458.1"/>
    </source>
</evidence>
<feature type="transmembrane region" description="Helical" evidence="1">
    <location>
        <begin position="211"/>
        <end position="238"/>
    </location>
</feature>
<feature type="transmembrane region" description="Helical" evidence="1">
    <location>
        <begin position="175"/>
        <end position="199"/>
    </location>
</feature>
<feature type="transmembrane region" description="Helical" evidence="1">
    <location>
        <begin position="258"/>
        <end position="276"/>
    </location>
</feature>
<dbReference type="RefSeq" id="WP_316411424.1">
    <property type="nucleotide sequence ID" value="NZ_AP027081.1"/>
</dbReference>
<feature type="transmembrane region" description="Helical" evidence="1">
    <location>
        <begin position="339"/>
        <end position="356"/>
    </location>
</feature>
<evidence type="ECO:0000256" key="1">
    <source>
        <dbReference type="SAM" id="Phobius"/>
    </source>
</evidence>
<feature type="transmembrane region" description="Helical" evidence="1">
    <location>
        <begin position="95"/>
        <end position="114"/>
    </location>
</feature>
<dbReference type="EMBL" id="AP027081">
    <property type="protein sequence ID" value="BDU76458.1"/>
    <property type="molecule type" value="Genomic_DNA"/>
</dbReference>
<dbReference type="AlphaFoldDB" id="A0AA48HDV8"/>
<sequence>MNAPDPTLAGALRRHAARLTGLLVVLALLALPLVLAATGYHPTDDALRHAAQAVDGRPWTEILVLRPGILVDQHQAWHALLRACHAGFGLDAHGLVVLSVVGLAALVLLAPLPWMRVPEAWVCAWVLLWIAGGGQMRLMLGRPLLVAMAGLLVLLSLWTRETRPGPWARWLGTPLVFGVAALLHGSWYLLALIPLAFLAANRRWEAGRLALAWMAGCAAAALATGHPVTFLAGELIHLGHALGPLGQGGLVAAELGPSLGSGLVGCLLLVTLLWAVERGEEGARLGDPIFLLALGGWLLGLKVSRFWLDWGLPATALWLARQLEPALAALGERAPGRRLVLALGAGLAAILLVTSADPRRWAERTHANSIAADRPELQGWLPGDGGVIYAANMAVFYDTYYRNPHARWRYVLGFEPTLMPDADLAVYRRAVAAYDDPTVWRPWIARMGPADRLAYVCAYNPRFLFPDLQWAPVGRAVWLGRKPVPVAP</sequence>